<dbReference type="Proteomes" id="UP000603434">
    <property type="component" value="Unassembled WGS sequence"/>
</dbReference>
<evidence type="ECO:0000256" key="1">
    <source>
        <dbReference type="ARBA" id="ARBA00004651"/>
    </source>
</evidence>
<feature type="domain" description="ABC transmembrane type-1" evidence="9">
    <location>
        <begin position="21"/>
        <end position="201"/>
    </location>
</feature>
<evidence type="ECO:0000256" key="6">
    <source>
        <dbReference type="ARBA" id="ARBA00035642"/>
    </source>
</evidence>
<dbReference type="Gene3D" id="3.40.190.10">
    <property type="entry name" value="Periplasmic binding protein-like II"/>
    <property type="match status" value="1"/>
</dbReference>
<feature type="transmembrane region" description="Helical" evidence="8">
    <location>
        <begin position="182"/>
        <end position="206"/>
    </location>
</feature>
<dbReference type="InterPro" id="IPR035906">
    <property type="entry name" value="MetI-like_sf"/>
</dbReference>
<comment type="subcellular location">
    <subcellularLocation>
        <location evidence="1 8">Cell membrane</location>
        <topology evidence="1 8">Multi-pass membrane protein</topology>
    </subcellularLocation>
</comment>
<evidence type="ECO:0000256" key="3">
    <source>
        <dbReference type="ARBA" id="ARBA00022692"/>
    </source>
</evidence>
<dbReference type="AlphaFoldDB" id="A0A8J6NQD2"/>
<name>A0A8J6NQD2_9BACT</name>
<dbReference type="FunFam" id="1.10.3720.10:FF:000001">
    <property type="entry name" value="Glycine betaine ABC transporter, permease"/>
    <property type="match status" value="1"/>
</dbReference>
<keyword evidence="5 8" id="KW-0472">Membrane</keyword>
<comment type="similarity">
    <text evidence="6">In the C-terminal section; belongs to the OsmX family.</text>
</comment>
<feature type="transmembrane region" description="Helical" evidence="8">
    <location>
        <begin position="25"/>
        <end position="47"/>
    </location>
</feature>
<evidence type="ECO:0000256" key="2">
    <source>
        <dbReference type="ARBA" id="ARBA00022448"/>
    </source>
</evidence>
<dbReference type="Gene3D" id="3.40.190.120">
    <property type="entry name" value="Osmoprotection protein (prox), domain 2"/>
    <property type="match status" value="1"/>
</dbReference>
<dbReference type="CDD" id="cd13528">
    <property type="entry name" value="PBP2_osmoprotectants"/>
    <property type="match status" value="1"/>
</dbReference>
<evidence type="ECO:0000256" key="4">
    <source>
        <dbReference type="ARBA" id="ARBA00022989"/>
    </source>
</evidence>
<gene>
    <name evidence="10" type="ORF">H8E23_02825</name>
</gene>
<dbReference type="GO" id="GO:0022857">
    <property type="term" value="F:transmembrane transporter activity"/>
    <property type="evidence" value="ECO:0007669"/>
    <property type="project" value="InterPro"/>
</dbReference>
<evidence type="ECO:0000256" key="5">
    <source>
        <dbReference type="ARBA" id="ARBA00023136"/>
    </source>
</evidence>
<accession>A0A8J6NQD2</accession>
<dbReference type="EMBL" id="JACNJH010000083">
    <property type="protein sequence ID" value="MBC8360319.1"/>
    <property type="molecule type" value="Genomic_DNA"/>
</dbReference>
<organism evidence="10 11">
    <name type="scientific">Candidatus Desulfatibia profunda</name>
    <dbReference type="NCBI Taxonomy" id="2841695"/>
    <lineage>
        <taxon>Bacteria</taxon>
        <taxon>Pseudomonadati</taxon>
        <taxon>Thermodesulfobacteriota</taxon>
        <taxon>Desulfobacteria</taxon>
        <taxon>Desulfobacterales</taxon>
        <taxon>Desulfobacterales incertae sedis</taxon>
        <taxon>Candidatus Desulfatibia</taxon>
    </lineage>
</organism>
<dbReference type="Pfam" id="PF04069">
    <property type="entry name" value="OpuAC"/>
    <property type="match status" value="1"/>
</dbReference>
<dbReference type="GO" id="GO:0031460">
    <property type="term" value="P:glycine betaine transport"/>
    <property type="evidence" value="ECO:0007669"/>
    <property type="project" value="TreeGrafter"/>
</dbReference>
<evidence type="ECO:0000313" key="11">
    <source>
        <dbReference type="Proteomes" id="UP000603434"/>
    </source>
</evidence>
<dbReference type="CDD" id="cd06261">
    <property type="entry name" value="TM_PBP2"/>
    <property type="match status" value="1"/>
</dbReference>
<dbReference type="InterPro" id="IPR007210">
    <property type="entry name" value="ABC_Gly_betaine_transp_sub-bd"/>
</dbReference>
<evidence type="ECO:0000259" key="9">
    <source>
        <dbReference type="PROSITE" id="PS50928"/>
    </source>
</evidence>
<evidence type="ECO:0000256" key="8">
    <source>
        <dbReference type="RuleBase" id="RU363032"/>
    </source>
</evidence>
<keyword evidence="4 8" id="KW-1133">Transmembrane helix</keyword>
<dbReference type="Gene3D" id="1.10.3720.10">
    <property type="entry name" value="MetI-like"/>
    <property type="match status" value="1"/>
</dbReference>
<keyword evidence="2 8" id="KW-0813">Transport</keyword>
<protein>
    <submittedName>
        <fullName evidence="10">ABC transporter permease subunit</fullName>
    </submittedName>
</protein>
<dbReference type="Pfam" id="PF00528">
    <property type="entry name" value="BPD_transp_1"/>
    <property type="match status" value="1"/>
</dbReference>
<feature type="transmembrane region" description="Helical" evidence="8">
    <location>
        <begin position="59"/>
        <end position="78"/>
    </location>
</feature>
<comment type="caution">
    <text evidence="10">The sequence shown here is derived from an EMBL/GenBank/DDBJ whole genome shotgun (WGS) entry which is preliminary data.</text>
</comment>
<dbReference type="GO" id="GO:0043190">
    <property type="term" value="C:ATP-binding cassette (ABC) transporter complex"/>
    <property type="evidence" value="ECO:0007669"/>
    <property type="project" value="InterPro"/>
</dbReference>
<evidence type="ECO:0000256" key="7">
    <source>
        <dbReference type="ARBA" id="ARBA00035652"/>
    </source>
</evidence>
<feature type="transmembrane region" description="Helical" evidence="8">
    <location>
        <begin position="84"/>
        <end position="100"/>
    </location>
</feature>
<dbReference type="SUPFAM" id="SSF161098">
    <property type="entry name" value="MetI-like"/>
    <property type="match status" value="1"/>
</dbReference>
<keyword evidence="3 8" id="KW-0812">Transmembrane</keyword>
<dbReference type="PROSITE" id="PS50928">
    <property type="entry name" value="ABC_TM1"/>
    <property type="match status" value="1"/>
</dbReference>
<feature type="transmembrane region" description="Helical" evidence="8">
    <location>
        <begin position="136"/>
        <end position="162"/>
    </location>
</feature>
<dbReference type="SUPFAM" id="SSF53850">
    <property type="entry name" value="Periplasmic binding protein-like II"/>
    <property type="match status" value="1"/>
</dbReference>
<reference evidence="10 11" key="1">
    <citation type="submission" date="2020-08" db="EMBL/GenBank/DDBJ databases">
        <title>Bridging the membrane lipid divide: bacteria of the FCB group superphylum have the potential to synthesize archaeal ether lipids.</title>
        <authorList>
            <person name="Villanueva L."/>
            <person name="Von Meijenfeldt F.A.B."/>
            <person name="Westbye A.B."/>
            <person name="Yadav S."/>
            <person name="Hopmans E.C."/>
            <person name="Dutilh B.E."/>
            <person name="Sinninghe Damste J.S."/>
        </authorList>
    </citation>
    <scope>NUCLEOTIDE SEQUENCE [LARGE SCALE GENOMIC DNA]</scope>
    <source>
        <strain evidence="10">NIOZ-UU30</strain>
    </source>
</reference>
<comment type="similarity">
    <text evidence="7">In the N-terminal section; belongs to the binding-protein-dependent transport system permease family.</text>
</comment>
<evidence type="ECO:0000313" key="10">
    <source>
        <dbReference type="EMBL" id="MBC8360319.1"/>
    </source>
</evidence>
<sequence length="531" mass="57914">MGSESLIPYVAERLPELWLRTGEHLMLTGCSILMAMFIGIPVGILMFRTVWLRGPIMGAVGILQTIPSLAMLVFLLALLEKIGALPAIIALTLYALLPIARNTLTGLEGVPTEIMEAAEGVGMTEYQQLKMVRIPLAVPVIVAGIRTAAVAAVGIATLSAFIGAGGLGQFINRGLALANTRLILLGAVPAALLALIVDFTIGAFEWGLRPERKRDQKGSLKAFMKPIAFMLPVILILTGIITYFTNPSVIVWPTASLTSQKKTIRIGTKNFTEQLILGEMMAQLIEAKTDCIVERRFNLGGTMICHGALVNGEIDLYAEYTGTGLTAILKHPVISDPEEALRHVTEAYHERFDARWLKPFGFNNTYAITVRAADAAQHGWTKISDLKNLAPRLRAGFTAEFAERPDGYPGLHRTYACRFGEVRDFDPALMYEAIAKGKVDVICAFATDGRIASYRLKPLADDRNFFPPYHAAPVVREEILKIHPELGDVLSLCGGLIDNAAMQHLNYEVDGKKRSAAEVVSEFLKAKGMLS</sequence>
<dbReference type="PANTHER" id="PTHR30177:SF4">
    <property type="entry name" value="OSMOPROTECTANT IMPORT PERMEASE PROTEIN OSMW"/>
    <property type="match status" value="1"/>
</dbReference>
<comment type="similarity">
    <text evidence="8">Belongs to the binding-protein-dependent transport system permease family.</text>
</comment>
<dbReference type="InterPro" id="IPR051204">
    <property type="entry name" value="ABC_transp_perm/SBD"/>
</dbReference>
<dbReference type="PANTHER" id="PTHR30177">
    <property type="entry name" value="GLYCINE BETAINE/L-PROLINE TRANSPORT SYSTEM PERMEASE PROTEIN PROW"/>
    <property type="match status" value="1"/>
</dbReference>
<feature type="transmembrane region" description="Helical" evidence="8">
    <location>
        <begin position="227"/>
        <end position="245"/>
    </location>
</feature>
<proteinExistence type="inferred from homology"/>
<dbReference type="InterPro" id="IPR000515">
    <property type="entry name" value="MetI-like"/>
</dbReference>